<dbReference type="GO" id="GO:0043565">
    <property type="term" value="F:sequence-specific DNA binding"/>
    <property type="evidence" value="ECO:0007669"/>
    <property type="project" value="InterPro"/>
</dbReference>
<dbReference type="PANTHER" id="PTHR43280">
    <property type="entry name" value="ARAC-FAMILY TRANSCRIPTIONAL REGULATOR"/>
    <property type="match status" value="1"/>
</dbReference>
<dbReference type="SMART" id="SM00342">
    <property type="entry name" value="HTH_ARAC"/>
    <property type="match status" value="1"/>
</dbReference>
<evidence type="ECO:0000313" key="6">
    <source>
        <dbReference type="Proteomes" id="UP000003879"/>
    </source>
</evidence>
<dbReference type="InterPro" id="IPR018060">
    <property type="entry name" value="HTH_AraC"/>
</dbReference>
<organism evidence="5 6">
    <name type="scientific">Bacteroides fragilis CL07T12C05</name>
    <dbReference type="NCBI Taxonomy" id="997883"/>
    <lineage>
        <taxon>Bacteria</taxon>
        <taxon>Pseudomonadati</taxon>
        <taxon>Bacteroidota</taxon>
        <taxon>Bacteroidia</taxon>
        <taxon>Bacteroidales</taxon>
        <taxon>Bacteroidaceae</taxon>
        <taxon>Bacteroides</taxon>
    </lineage>
</organism>
<dbReference type="Proteomes" id="UP000003879">
    <property type="component" value="Unassembled WGS sequence"/>
</dbReference>
<dbReference type="GO" id="GO:0003700">
    <property type="term" value="F:DNA-binding transcription factor activity"/>
    <property type="evidence" value="ECO:0007669"/>
    <property type="project" value="InterPro"/>
</dbReference>
<dbReference type="SUPFAM" id="SSF46689">
    <property type="entry name" value="Homeodomain-like"/>
    <property type="match status" value="2"/>
</dbReference>
<evidence type="ECO:0000256" key="1">
    <source>
        <dbReference type="ARBA" id="ARBA00023015"/>
    </source>
</evidence>
<accession>A0A0E2AI94</accession>
<sequence length="281" mass="32965">MELFYLNEHTSCYNYSKSMQEGFRYYKFDEGLNHEEELVKDCILFVLKGSLQFSCNGFQFTVSSGEMVFFCRDSLFNTQSLEKCEVVAALFEGGVWPCQRASFSELYHLREIVEYRMEPLEIRDRLCKFLELLVCYLEDGANCIHFHEIKLKELFWNIRFYYSRQELANFFYMIIGRSQNFKNKVLNNYKSCRTVKELASACDISLSAFKRQFSAEFGEAPAEWMQKQLLGEIKYKLSVTDLPLGTIANELEFSSLAHFSRFCKRCLGCSPRELRQQIKGG</sequence>
<keyword evidence="2" id="KW-0238">DNA-binding</keyword>
<dbReference type="PROSITE" id="PS01124">
    <property type="entry name" value="HTH_ARAC_FAMILY_2"/>
    <property type="match status" value="1"/>
</dbReference>
<evidence type="ECO:0000256" key="2">
    <source>
        <dbReference type="ARBA" id="ARBA00023125"/>
    </source>
</evidence>
<comment type="caution">
    <text evidence="5">The sequence shown here is derived from an EMBL/GenBank/DDBJ whole genome shotgun (WGS) entry which is preliminary data.</text>
</comment>
<dbReference type="EMBL" id="AGXN01000035">
    <property type="protein sequence ID" value="EIY88558.1"/>
    <property type="molecule type" value="Genomic_DNA"/>
</dbReference>
<gene>
    <name evidence="5" type="ORF">HMPREF1056_04605</name>
</gene>
<name>A0A0E2AI94_BACFG</name>
<dbReference type="Pfam" id="PF12833">
    <property type="entry name" value="HTH_18"/>
    <property type="match status" value="1"/>
</dbReference>
<evidence type="ECO:0000259" key="4">
    <source>
        <dbReference type="PROSITE" id="PS01124"/>
    </source>
</evidence>
<keyword evidence="1" id="KW-0805">Transcription regulation</keyword>
<feature type="domain" description="HTH araC/xylS-type" evidence="4">
    <location>
        <begin position="179"/>
        <end position="277"/>
    </location>
</feature>
<dbReference type="PATRIC" id="fig|997883.3.peg.4862"/>
<dbReference type="PANTHER" id="PTHR43280:SF10">
    <property type="entry name" value="REGULATORY PROTEIN POCR"/>
    <property type="match status" value="1"/>
</dbReference>
<reference evidence="5 6" key="1">
    <citation type="submission" date="2012-02" db="EMBL/GenBank/DDBJ databases">
        <title>The Genome Sequence of Bacteroides fragilis CL07T12C05.</title>
        <authorList>
            <consortium name="The Broad Institute Genome Sequencing Platform"/>
            <person name="Earl A."/>
            <person name="Ward D."/>
            <person name="Feldgarden M."/>
            <person name="Gevers D."/>
            <person name="Zitomersky N.L."/>
            <person name="Coyne M.J."/>
            <person name="Comstock L.E."/>
            <person name="Young S.K."/>
            <person name="Zeng Q."/>
            <person name="Gargeya S."/>
            <person name="Fitzgerald M."/>
            <person name="Haas B."/>
            <person name="Abouelleil A."/>
            <person name="Alvarado L."/>
            <person name="Arachchi H.M."/>
            <person name="Berlin A."/>
            <person name="Chapman S.B."/>
            <person name="Gearin G."/>
            <person name="Goldberg J."/>
            <person name="Griggs A."/>
            <person name="Gujja S."/>
            <person name="Hansen M."/>
            <person name="Heiman D."/>
            <person name="Howarth C."/>
            <person name="Larimer J."/>
            <person name="Lui A."/>
            <person name="MacDonald P.J.P."/>
            <person name="McCowen C."/>
            <person name="Montmayeur A."/>
            <person name="Murphy C."/>
            <person name="Neiman D."/>
            <person name="Pearson M."/>
            <person name="Priest M."/>
            <person name="Roberts A."/>
            <person name="Saif S."/>
            <person name="Shea T."/>
            <person name="Sisk P."/>
            <person name="Stolte C."/>
            <person name="Sykes S."/>
            <person name="Wortman J."/>
            <person name="Nusbaum C."/>
            <person name="Birren B."/>
        </authorList>
    </citation>
    <scope>NUCLEOTIDE SEQUENCE [LARGE SCALE GENOMIC DNA]</scope>
    <source>
        <strain evidence="5 6">CL07T12C05</strain>
    </source>
</reference>
<dbReference type="InterPro" id="IPR009057">
    <property type="entry name" value="Homeodomain-like_sf"/>
</dbReference>
<evidence type="ECO:0000256" key="3">
    <source>
        <dbReference type="ARBA" id="ARBA00023163"/>
    </source>
</evidence>
<dbReference type="HOGENOM" id="CLU_077934_0_0_10"/>
<evidence type="ECO:0000313" key="5">
    <source>
        <dbReference type="EMBL" id="EIY88558.1"/>
    </source>
</evidence>
<dbReference type="Gene3D" id="1.10.10.60">
    <property type="entry name" value="Homeodomain-like"/>
    <property type="match status" value="1"/>
</dbReference>
<dbReference type="AlphaFoldDB" id="A0A0E2AI94"/>
<proteinExistence type="predicted"/>
<protein>
    <recommendedName>
        <fullName evidence="4">HTH araC/xylS-type domain-containing protein</fullName>
    </recommendedName>
</protein>
<dbReference type="RefSeq" id="WP_005799272.1">
    <property type="nucleotide sequence ID" value="NZ_JH724225.1"/>
</dbReference>
<keyword evidence="3" id="KW-0804">Transcription</keyword>